<dbReference type="AlphaFoldDB" id="A0A2T9YI21"/>
<evidence type="ECO:0000256" key="5">
    <source>
        <dbReference type="PROSITE-ProRule" id="PRU00546"/>
    </source>
</evidence>
<feature type="zinc finger region" description="CR-type" evidence="5">
    <location>
        <begin position="129"/>
        <end position="212"/>
    </location>
</feature>
<dbReference type="SMART" id="SM00271">
    <property type="entry name" value="DnaJ"/>
    <property type="match status" value="1"/>
</dbReference>
<gene>
    <name evidence="9" type="ORF">BB561_004130</name>
</gene>
<name>A0A2T9YI21_9FUNG</name>
<dbReference type="HAMAP" id="MF_01152">
    <property type="entry name" value="DnaJ"/>
    <property type="match status" value="1"/>
</dbReference>
<dbReference type="FunFam" id="1.10.287.110:FF:000048">
    <property type="entry name" value="DnaJ family protein"/>
    <property type="match status" value="1"/>
</dbReference>
<dbReference type="Gene3D" id="1.10.287.110">
    <property type="entry name" value="DnaJ domain"/>
    <property type="match status" value="1"/>
</dbReference>
<feature type="domain" description="J" evidence="7">
    <location>
        <begin position="6"/>
        <end position="70"/>
    </location>
</feature>
<dbReference type="GO" id="GO:0005524">
    <property type="term" value="F:ATP binding"/>
    <property type="evidence" value="ECO:0007669"/>
    <property type="project" value="InterPro"/>
</dbReference>
<dbReference type="PROSITE" id="PS51188">
    <property type="entry name" value="ZF_CR"/>
    <property type="match status" value="1"/>
</dbReference>
<dbReference type="InterPro" id="IPR018253">
    <property type="entry name" value="DnaJ_domain_CS"/>
</dbReference>
<evidence type="ECO:0000313" key="9">
    <source>
        <dbReference type="EMBL" id="PVU91934.1"/>
    </source>
</evidence>
<evidence type="ECO:0000256" key="1">
    <source>
        <dbReference type="ARBA" id="ARBA00022723"/>
    </source>
</evidence>
<evidence type="ECO:0000259" key="8">
    <source>
        <dbReference type="PROSITE" id="PS51188"/>
    </source>
</evidence>
<dbReference type="PANTHER" id="PTHR43888">
    <property type="entry name" value="DNAJ-LIKE-2, ISOFORM A-RELATED"/>
    <property type="match status" value="1"/>
</dbReference>
<keyword evidence="3 5" id="KW-0863">Zinc-finger</keyword>
<dbReference type="Pfam" id="PF00226">
    <property type="entry name" value="DnaJ"/>
    <property type="match status" value="1"/>
</dbReference>
<dbReference type="InterPro" id="IPR036869">
    <property type="entry name" value="J_dom_sf"/>
</dbReference>
<dbReference type="GO" id="GO:0009408">
    <property type="term" value="P:response to heat"/>
    <property type="evidence" value="ECO:0007669"/>
    <property type="project" value="InterPro"/>
</dbReference>
<dbReference type="InterPro" id="IPR001305">
    <property type="entry name" value="HSP_DnaJ_Cys-rich_dom"/>
</dbReference>
<keyword evidence="10" id="KW-1185">Reference proteome</keyword>
<accession>A0A2T9YI21</accession>
<proteinExistence type="inferred from homology"/>
<dbReference type="GO" id="GO:0030544">
    <property type="term" value="F:Hsp70 protein binding"/>
    <property type="evidence" value="ECO:0007669"/>
    <property type="project" value="InterPro"/>
</dbReference>
<dbReference type="OrthoDB" id="550424at2759"/>
<dbReference type="EMBL" id="MBFR01000180">
    <property type="protein sequence ID" value="PVU91934.1"/>
    <property type="molecule type" value="Genomic_DNA"/>
</dbReference>
<dbReference type="SUPFAM" id="SSF57938">
    <property type="entry name" value="DnaJ/Hsp40 cysteine-rich domain"/>
    <property type="match status" value="1"/>
</dbReference>
<reference evidence="9 10" key="1">
    <citation type="journal article" date="2018" name="MBio">
        <title>Comparative Genomics Reveals the Core Gene Toolbox for the Fungus-Insect Symbiosis.</title>
        <authorList>
            <person name="Wang Y."/>
            <person name="Stata M."/>
            <person name="Wang W."/>
            <person name="Stajich J.E."/>
            <person name="White M.M."/>
            <person name="Moncalvo J.M."/>
        </authorList>
    </citation>
    <scope>NUCLEOTIDE SEQUENCE [LARGE SCALE GENOMIC DNA]</scope>
    <source>
        <strain evidence="9 10">SWE-8-4</strain>
    </source>
</reference>
<dbReference type="GO" id="GO:0006457">
    <property type="term" value="P:protein folding"/>
    <property type="evidence" value="ECO:0007669"/>
    <property type="project" value="InterPro"/>
</dbReference>
<dbReference type="InterPro" id="IPR002939">
    <property type="entry name" value="DnaJ_C"/>
</dbReference>
<dbReference type="FunFam" id="2.10.230.10:FF:000001">
    <property type="entry name" value="DnaJ subfamily A member 2"/>
    <property type="match status" value="1"/>
</dbReference>
<dbReference type="InterPro" id="IPR008971">
    <property type="entry name" value="HSP40/DnaJ_pept-bd"/>
</dbReference>
<dbReference type="PROSITE" id="PS50076">
    <property type="entry name" value="DNAJ_2"/>
    <property type="match status" value="1"/>
</dbReference>
<evidence type="ECO:0000256" key="4">
    <source>
        <dbReference type="ARBA" id="ARBA00022833"/>
    </source>
</evidence>
<dbReference type="CDD" id="cd06257">
    <property type="entry name" value="DnaJ"/>
    <property type="match status" value="1"/>
</dbReference>
<dbReference type="SUPFAM" id="SSF49493">
    <property type="entry name" value="HSP40/DnaJ peptide-binding domain"/>
    <property type="match status" value="2"/>
</dbReference>
<dbReference type="PRINTS" id="PR00625">
    <property type="entry name" value="JDOMAIN"/>
</dbReference>
<evidence type="ECO:0008006" key="11">
    <source>
        <dbReference type="Google" id="ProtNLM"/>
    </source>
</evidence>
<dbReference type="InterPro" id="IPR012724">
    <property type="entry name" value="DnaJ"/>
</dbReference>
<dbReference type="InterPro" id="IPR044713">
    <property type="entry name" value="DNJA1/2-like"/>
</dbReference>
<dbReference type="CDD" id="cd10747">
    <property type="entry name" value="DnaJ_C"/>
    <property type="match status" value="1"/>
</dbReference>
<keyword evidence="2" id="KW-0677">Repeat</keyword>
<dbReference type="STRING" id="133385.A0A2T9YI21"/>
<dbReference type="SUPFAM" id="SSF46565">
    <property type="entry name" value="Chaperone J-domain"/>
    <property type="match status" value="1"/>
</dbReference>
<evidence type="ECO:0000259" key="7">
    <source>
        <dbReference type="PROSITE" id="PS50076"/>
    </source>
</evidence>
<evidence type="ECO:0000256" key="2">
    <source>
        <dbReference type="ARBA" id="ARBA00022737"/>
    </source>
</evidence>
<dbReference type="GO" id="GO:0008270">
    <property type="term" value="F:zinc ion binding"/>
    <property type="evidence" value="ECO:0007669"/>
    <property type="project" value="UniProtKB-KW"/>
</dbReference>
<dbReference type="CDD" id="cd10719">
    <property type="entry name" value="DnaJ_zf"/>
    <property type="match status" value="1"/>
</dbReference>
<dbReference type="Gene3D" id="2.10.230.10">
    <property type="entry name" value="Heat shock protein DnaJ, cysteine-rich domain"/>
    <property type="match status" value="1"/>
</dbReference>
<comment type="caution">
    <text evidence="9">The sequence shown here is derived from an EMBL/GenBank/DDBJ whole genome shotgun (WGS) entry which is preliminary data.</text>
</comment>
<protein>
    <recommendedName>
        <fullName evidence="11">J domain-containing protein</fullName>
    </recommendedName>
</protein>
<dbReference type="GO" id="GO:0051082">
    <property type="term" value="F:unfolded protein binding"/>
    <property type="evidence" value="ECO:0007669"/>
    <property type="project" value="InterPro"/>
</dbReference>
<sequence length="525" mass="57770">MVKQTKYYDCLGVSPDASETELKKAYRKLALKYHPDKSKSPEHVEKFKEISHAYEILSDSEKRQAYDTYGEEGLSGDGGMGGMSAEDLFSQFFGGNVFGGGARRGPQGPKKGKDMVHSIKASLEELYKGKVTKLQLTKSVLCTGCDGKGGTGGRDYTCTSCQGSGVKITMRQLGPMVQQMQSHCNACQGTGEIIPEKERCKKCKGKKVTTEIKKLEVHIEKGMKDNQRVVFKGEADQLPGYVPGDIIIIIEEKPHPLFKRKGDNLVVDIPINLVTALAGGNVHIKHLDDRILNVQILKGEVISPGSLKVVSGEGMPSYRHHIYGDIYINFDVKFPDSNWTDEASLDALAKLLPAPIALPQLAPNAVVDDVVLSTLDTAQSDQYSRDVDMEDDEQGHHGQPGSSVITSAAAEIPFSPAKRTLLEYSTVAKTGYIDHVSIMHLLDNSKPNELKTASYDGSDKKIGCNWAQFSGDIDAPTDAPETIEHMILECSRWQAPRTSILDEFINIYRNQVEKKTTITNLLQYQ</sequence>
<dbReference type="InterPro" id="IPR036410">
    <property type="entry name" value="HSP_DnaJ_Cys-rich_dom_sf"/>
</dbReference>
<dbReference type="InterPro" id="IPR001623">
    <property type="entry name" value="DnaJ_domain"/>
</dbReference>
<dbReference type="FunFam" id="2.60.260.20:FF:000003">
    <property type="entry name" value="DnaJ subfamily A member 2"/>
    <property type="match status" value="1"/>
</dbReference>
<evidence type="ECO:0000256" key="6">
    <source>
        <dbReference type="SAM" id="MobiDB-lite"/>
    </source>
</evidence>
<evidence type="ECO:0000313" key="10">
    <source>
        <dbReference type="Proteomes" id="UP000245383"/>
    </source>
</evidence>
<evidence type="ECO:0000256" key="3">
    <source>
        <dbReference type="ARBA" id="ARBA00022771"/>
    </source>
</evidence>
<feature type="domain" description="CR-type" evidence="8">
    <location>
        <begin position="129"/>
        <end position="212"/>
    </location>
</feature>
<dbReference type="Pfam" id="PF00684">
    <property type="entry name" value="DnaJ_CXXCXGXG"/>
    <property type="match status" value="1"/>
</dbReference>
<dbReference type="Gene3D" id="2.60.260.20">
    <property type="entry name" value="Urease metallochaperone UreE, N-terminal domain"/>
    <property type="match status" value="2"/>
</dbReference>
<dbReference type="Pfam" id="PF01556">
    <property type="entry name" value="DnaJ_C"/>
    <property type="match status" value="1"/>
</dbReference>
<keyword evidence="4 5" id="KW-0862">Zinc</keyword>
<dbReference type="PROSITE" id="PS00636">
    <property type="entry name" value="DNAJ_1"/>
    <property type="match status" value="1"/>
</dbReference>
<feature type="region of interest" description="Disordered" evidence="6">
    <location>
        <begin position="381"/>
        <end position="403"/>
    </location>
</feature>
<dbReference type="Proteomes" id="UP000245383">
    <property type="component" value="Unassembled WGS sequence"/>
</dbReference>
<keyword evidence="1 5" id="KW-0479">Metal-binding</keyword>
<organism evidence="9 10">
    <name type="scientific">Smittium simulii</name>
    <dbReference type="NCBI Taxonomy" id="133385"/>
    <lineage>
        <taxon>Eukaryota</taxon>
        <taxon>Fungi</taxon>
        <taxon>Fungi incertae sedis</taxon>
        <taxon>Zoopagomycota</taxon>
        <taxon>Kickxellomycotina</taxon>
        <taxon>Harpellomycetes</taxon>
        <taxon>Harpellales</taxon>
        <taxon>Legeriomycetaceae</taxon>
        <taxon>Smittium</taxon>
    </lineage>
</organism>